<proteinExistence type="predicted"/>
<dbReference type="AlphaFoldDB" id="A0AAW8V5I7"/>
<accession>A0AAW8V5I7</accession>
<comment type="caution">
    <text evidence="1">The sequence shown here is derived from an EMBL/GenBank/DDBJ whole genome shotgun (WGS) entry which is preliminary data.</text>
</comment>
<dbReference type="Proteomes" id="UP001182304">
    <property type="component" value="Unassembled WGS sequence"/>
</dbReference>
<sequence>MPKKMNLDDLTREIAAIITNFETVQDFVQDGDIETAEELYKRSLNHAKKFGYRFKAENIEKTMGAIFDPNC</sequence>
<reference evidence="1" key="1">
    <citation type="submission" date="2022-07" db="EMBL/GenBank/DDBJ databases">
        <title>Sequence of Pasteurella multocoda 17BRD-035.</title>
        <authorList>
            <person name="Roy Chowdhury P."/>
            <person name="Alhamami T."/>
            <person name="Trott D.J."/>
            <person name="Djordvevic S.P."/>
        </authorList>
    </citation>
    <scope>NUCLEOTIDE SEQUENCE</scope>
    <source>
        <strain evidence="1">17BRD-035</strain>
    </source>
</reference>
<dbReference type="RefSeq" id="WP_016533306.1">
    <property type="nucleotide sequence ID" value="NZ_CP015569.1"/>
</dbReference>
<evidence type="ECO:0000313" key="2">
    <source>
        <dbReference type="Proteomes" id="UP001182304"/>
    </source>
</evidence>
<name>A0AAW8V5I7_PASMD</name>
<dbReference type="EMBL" id="JANIEN010000002">
    <property type="protein sequence ID" value="MDT3451690.1"/>
    <property type="molecule type" value="Genomic_DNA"/>
</dbReference>
<evidence type="ECO:0000313" key="1">
    <source>
        <dbReference type="EMBL" id="MDT3451690.1"/>
    </source>
</evidence>
<protein>
    <submittedName>
        <fullName evidence="1">Uncharacterized protein</fullName>
    </submittedName>
</protein>
<gene>
    <name evidence="1" type="ORF">NQF69_02755</name>
</gene>
<organism evidence="1 2">
    <name type="scientific">Pasteurella multocida</name>
    <dbReference type="NCBI Taxonomy" id="747"/>
    <lineage>
        <taxon>Bacteria</taxon>
        <taxon>Pseudomonadati</taxon>
        <taxon>Pseudomonadota</taxon>
        <taxon>Gammaproteobacteria</taxon>
        <taxon>Pasteurellales</taxon>
        <taxon>Pasteurellaceae</taxon>
        <taxon>Pasteurella</taxon>
    </lineage>
</organism>